<organism evidence="2 3">
    <name type="scientific">Methanobacterium lacus (strain AL-21)</name>
    <dbReference type="NCBI Taxonomy" id="877455"/>
    <lineage>
        <taxon>Archaea</taxon>
        <taxon>Methanobacteriati</taxon>
        <taxon>Methanobacteriota</taxon>
        <taxon>Methanomada group</taxon>
        <taxon>Methanobacteria</taxon>
        <taxon>Methanobacteriales</taxon>
        <taxon>Methanobacteriaceae</taxon>
        <taxon>Methanobacterium</taxon>
    </lineage>
</organism>
<proteinExistence type="predicted"/>
<dbReference type="STRING" id="877455.Metbo_1951"/>
<keyword evidence="3" id="KW-1185">Reference proteome</keyword>
<dbReference type="Pfam" id="PF04312">
    <property type="entry name" value="DUF460"/>
    <property type="match status" value="1"/>
</dbReference>
<dbReference type="EMBL" id="CP002551">
    <property type="protein sequence ID" value="ADZ10171.1"/>
    <property type="molecule type" value="Genomic_DNA"/>
</dbReference>
<dbReference type="Proteomes" id="UP000007490">
    <property type="component" value="Chromosome"/>
</dbReference>
<name>F0TB25_METLA</name>
<dbReference type="HOGENOM" id="CLU_027052_0_0_2"/>
<dbReference type="eggNOG" id="arCOG04219">
    <property type="taxonomic scope" value="Archaea"/>
</dbReference>
<accession>F0TB25</accession>
<keyword evidence="1" id="KW-0175">Coiled coil</keyword>
<evidence type="ECO:0000313" key="2">
    <source>
        <dbReference type="EMBL" id="ADZ10171.1"/>
    </source>
</evidence>
<sequence>MYKNTGSEGIKESNLIFKTQKSSRTTKGIIVGYDPGLTVGIAILNLNGELISLDSFKEIRRSEIISHIIGYGNTVLVATDVYPAPKTVRKIATILNSKIWSPYKNMSVESKIEIVDSFTAMGNSLNVPQNAHERDSLAAAVKTYKDHLNKFRQIEKRAEQLSMTQAMIDEVKIRVINGKSISNSLREVSQENIDNGYIGNLNHKTRGSSKSCHDKDVLKLSTKDPETPKVELSPEELTISRLKNKLSSQKRYINELREKNQELEAEVKFQKTEVSKFQSKMDKLRNEYSRKILEKREFASKISMIKRLQNKYSQERSMRLELEKQLDPNFGLETIGEDAVELKIITSFTREGIRESSLLMKISKGDVVLLENSEGGGSNTAAILCEIGVKAVITRDKISDPAENVFINCMIPVIPEDSIGIERVAQGSYVESEDLDGQIKKWMEKTRKQQTTEDKNKLISLVDEYRAQRRRELDS</sequence>
<gene>
    <name evidence="2" type="ordered locus">Metbo_1951</name>
</gene>
<dbReference type="KEGG" id="mel:Metbo_1951"/>
<dbReference type="PANTHER" id="PTHR40707:SF1">
    <property type="entry name" value="DUF460 DOMAIN-CONTAINING PROTEIN"/>
    <property type="match status" value="1"/>
</dbReference>
<evidence type="ECO:0000313" key="3">
    <source>
        <dbReference type="Proteomes" id="UP000007490"/>
    </source>
</evidence>
<dbReference type="RefSeq" id="WP_013645522.1">
    <property type="nucleotide sequence ID" value="NC_015216.1"/>
</dbReference>
<reference evidence="2 3" key="2">
    <citation type="journal article" date="2014" name="Int. J. Syst. Evol. Microbiol.">
        <title>Methanobacterium paludis sp. nov. and a novel strain of Methanobacterium lacus isolated from northern peatlands.</title>
        <authorList>
            <person name="Cadillo-Quiroz H."/>
            <person name="Brauer S.L."/>
            <person name="Goodson N."/>
            <person name="Yavitt J.B."/>
            <person name="Zinder S.H."/>
        </authorList>
    </citation>
    <scope>NUCLEOTIDE SEQUENCE [LARGE SCALE GENOMIC DNA]</scope>
    <source>
        <strain evidence="2 3">AL-21</strain>
    </source>
</reference>
<protein>
    <recommendedName>
        <fullName evidence="4">DUF460 domain-containing protein</fullName>
    </recommendedName>
</protein>
<dbReference type="GeneID" id="10278411"/>
<dbReference type="OrthoDB" id="15228at2157"/>
<reference evidence="3" key="1">
    <citation type="submission" date="2011-02" db="EMBL/GenBank/DDBJ databases">
        <title>Complete sequence of Methanobacterium sp. AL-21.</title>
        <authorList>
            <consortium name="US DOE Joint Genome Institute"/>
            <person name="Lucas S."/>
            <person name="Copeland A."/>
            <person name="Lapidus A."/>
            <person name="Cheng J.-F."/>
            <person name="Goodwin L."/>
            <person name="Pitluck S."/>
            <person name="Chertkov O."/>
            <person name="Detter J.C."/>
            <person name="Han C."/>
            <person name="Tapia R."/>
            <person name="Land M."/>
            <person name="Hauser L."/>
            <person name="Kyrpides N."/>
            <person name="Ivanova N."/>
            <person name="Mikhailova N."/>
            <person name="Pagani I."/>
            <person name="Cadillo-Quiroz H."/>
            <person name="Imachi H."/>
            <person name="Zinder S."/>
            <person name="Liu W."/>
            <person name="Woyke T."/>
        </authorList>
    </citation>
    <scope>NUCLEOTIDE SEQUENCE [LARGE SCALE GENOMIC DNA]</scope>
    <source>
        <strain evidence="3">AL-21</strain>
    </source>
</reference>
<dbReference type="InterPro" id="IPR007408">
    <property type="entry name" value="DUF460"/>
</dbReference>
<dbReference type="AlphaFoldDB" id="F0TB25"/>
<feature type="coiled-coil region" evidence="1">
    <location>
        <begin position="239"/>
        <end position="325"/>
    </location>
</feature>
<evidence type="ECO:0008006" key="4">
    <source>
        <dbReference type="Google" id="ProtNLM"/>
    </source>
</evidence>
<dbReference type="PANTHER" id="PTHR40707">
    <property type="entry name" value="POSSIBLE NUCLEASE OF RNASE H FOLD, RUVC/YQGF FAMILY"/>
    <property type="match status" value="1"/>
</dbReference>
<evidence type="ECO:0000256" key="1">
    <source>
        <dbReference type="SAM" id="Coils"/>
    </source>
</evidence>